<gene>
    <name evidence="1" type="ORF">KIN20_037203</name>
</gene>
<evidence type="ECO:0000313" key="2">
    <source>
        <dbReference type="Proteomes" id="UP001196413"/>
    </source>
</evidence>
<reference evidence="1" key="1">
    <citation type="submission" date="2021-06" db="EMBL/GenBank/DDBJ databases">
        <title>Parelaphostrongylus tenuis whole genome reference sequence.</title>
        <authorList>
            <person name="Garwood T.J."/>
            <person name="Larsen P.A."/>
            <person name="Fountain-Jones N.M."/>
            <person name="Garbe J.R."/>
            <person name="Macchietto M.G."/>
            <person name="Kania S.A."/>
            <person name="Gerhold R.W."/>
            <person name="Richards J.E."/>
            <person name="Wolf T.M."/>
        </authorList>
    </citation>
    <scope>NUCLEOTIDE SEQUENCE</scope>
    <source>
        <strain evidence="1">MNPRO001-30</strain>
        <tissue evidence="1">Meninges</tissue>
    </source>
</reference>
<comment type="caution">
    <text evidence="1">The sequence shown here is derived from an EMBL/GenBank/DDBJ whole genome shotgun (WGS) entry which is preliminary data.</text>
</comment>
<accession>A0AAD5RE19</accession>
<sequence>MQVLEKIHEENKGLKWQRNRRSKPKIFKGAACEMTKRVVNNLCAGLFKGFVQRAGYSGAYFPGFFKIYVRLIR</sequence>
<dbReference type="AlphaFoldDB" id="A0AAD5RE19"/>
<protein>
    <submittedName>
        <fullName evidence="1">Uncharacterized protein</fullName>
    </submittedName>
</protein>
<organism evidence="1 2">
    <name type="scientific">Parelaphostrongylus tenuis</name>
    <name type="common">Meningeal worm</name>
    <dbReference type="NCBI Taxonomy" id="148309"/>
    <lineage>
        <taxon>Eukaryota</taxon>
        <taxon>Metazoa</taxon>
        <taxon>Ecdysozoa</taxon>
        <taxon>Nematoda</taxon>
        <taxon>Chromadorea</taxon>
        <taxon>Rhabditida</taxon>
        <taxon>Rhabditina</taxon>
        <taxon>Rhabditomorpha</taxon>
        <taxon>Strongyloidea</taxon>
        <taxon>Metastrongylidae</taxon>
        <taxon>Parelaphostrongylus</taxon>
    </lineage>
</organism>
<evidence type="ECO:0000313" key="1">
    <source>
        <dbReference type="EMBL" id="KAJ1374502.1"/>
    </source>
</evidence>
<dbReference type="EMBL" id="JAHQIW010007463">
    <property type="protein sequence ID" value="KAJ1374502.1"/>
    <property type="molecule type" value="Genomic_DNA"/>
</dbReference>
<dbReference type="Proteomes" id="UP001196413">
    <property type="component" value="Unassembled WGS sequence"/>
</dbReference>
<proteinExistence type="predicted"/>
<name>A0AAD5RE19_PARTN</name>
<keyword evidence="2" id="KW-1185">Reference proteome</keyword>